<comment type="catalytic activity">
    <reaction evidence="7">
        <text>[thioredoxin]-disulfide + L-methionine + H2O = L-methionine (S)-S-oxide + [thioredoxin]-dithiol</text>
        <dbReference type="Rhea" id="RHEA:19993"/>
        <dbReference type="Rhea" id="RHEA-COMP:10698"/>
        <dbReference type="Rhea" id="RHEA-COMP:10700"/>
        <dbReference type="ChEBI" id="CHEBI:15377"/>
        <dbReference type="ChEBI" id="CHEBI:29950"/>
        <dbReference type="ChEBI" id="CHEBI:50058"/>
        <dbReference type="ChEBI" id="CHEBI:57844"/>
        <dbReference type="ChEBI" id="CHEBI:58772"/>
        <dbReference type="EC" id="1.8.4.11"/>
    </reaction>
</comment>
<evidence type="ECO:0000313" key="10">
    <source>
        <dbReference type="Proteomes" id="UP000191144"/>
    </source>
</evidence>
<sequence>MSTAVSKSIKFSPQSEKLLTLGAGCFWGTEHIYRKHFGSKLADCKVGYANGLEHKKDSTDSVSYKKVCGGDTQFAEVLQIAFDPKVVTLTELVNFFFRIHDPTTMNSQGPDTGTQYRSAILTHSQEDLEECRALKESWQPKWHNKIITEVAMCTNFYDAEEYHQLYLDNNPQGYSCPTHYVRDL</sequence>
<comment type="similarity">
    <text evidence="1">Belongs to the MsrA Met sulfoxide reductase family.</text>
</comment>
<dbReference type="NCBIfam" id="TIGR00401">
    <property type="entry name" value="msrA"/>
    <property type="match status" value="1"/>
</dbReference>
<dbReference type="GO" id="GO:0008113">
    <property type="term" value="F:peptide-methionine (S)-S-oxide reductase activity"/>
    <property type="evidence" value="ECO:0007669"/>
    <property type="project" value="UniProtKB-EC"/>
</dbReference>
<dbReference type="GO" id="GO:0034599">
    <property type="term" value="P:cellular response to oxidative stress"/>
    <property type="evidence" value="ECO:0007669"/>
    <property type="project" value="UniProtKB-ARBA"/>
</dbReference>
<reference evidence="10" key="1">
    <citation type="submission" date="2016-03" db="EMBL/GenBank/DDBJ databases">
        <authorList>
            <person name="Devillers Hugo."/>
        </authorList>
    </citation>
    <scope>NUCLEOTIDE SEQUENCE [LARGE SCALE GENOMIC DNA]</scope>
</reference>
<proteinExistence type="inferred from homology"/>
<evidence type="ECO:0000259" key="8">
    <source>
        <dbReference type="Pfam" id="PF01625"/>
    </source>
</evidence>
<dbReference type="EC" id="1.8.4.11" evidence="2"/>
<protein>
    <recommendedName>
        <fullName evidence="2">peptide-methionine (S)-S-oxide reductase</fullName>
        <ecNumber evidence="2">1.8.4.11</ecNumber>
    </recommendedName>
    <alternativeName>
        <fullName evidence="5">Peptide-methionine (S)-S-oxide reductase</fullName>
    </alternativeName>
    <alternativeName>
        <fullName evidence="4">Protein-methionine-S-oxide reductase</fullName>
    </alternativeName>
</protein>
<dbReference type="Proteomes" id="UP000191144">
    <property type="component" value="Chromosome H"/>
</dbReference>
<name>A0A1G4KJJ0_9SACH</name>
<dbReference type="InterPro" id="IPR050162">
    <property type="entry name" value="MsrA_MetSO_reductase"/>
</dbReference>
<dbReference type="OrthoDB" id="77405at2759"/>
<dbReference type="FunFam" id="3.30.1060.10:FF:000006">
    <property type="entry name" value="Peptide methionine sulfoxide reductase"/>
    <property type="match status" value="1"/>
</dbReference>
<keyword evidence="10" id="KW-1185">Reference proteome</keyword>
<dbReference type="HAMAP" id="MF_01401">
    <property type="entry name" value="MsrA"/>
    <property type="match status" value="1"/>
</dbReference>
<dbReference type="AlphaFoldDB" id="A0A1G4KJJ0"/>
<dbReference type="InterPro" id="IPR002569">
    <property type="entry name" value="Met_Sox_Rdtase_MsrA_dom"/>
</dbReference>
<evidence type="ECO:0000256" key="5">
    <source>
        <dbReference type="ARBA" id="ARBA00030643"/>
    </source>
</evidence>
<dbReference type="PANTHER" id="PTHR42799">
    <property type="entry name" value="MITOCHONDRIAL PEPTIDE METHIONINE SULFOXIDE REDUCTASE"/>
    <property type="match status" value="1"/>
</dbReference>
<evidence type="ECO:0000256" key="4">
    <source>
        <dbReference type="ARBA" id="ARBA00030273"/>
    </source>
</evidence>
<dbReference type="InterPro" id="IPR036509">
    <property type="entry name" value="Met_Sox_Rdtase_MsrA_sf"/>
</dbReference>
<dbReference type="EMBL" id="LT598480">
    <property type="protein sequence ID" value="SCV04652.1"/>
    <property type="molecule type" value="Genomic_DNA"/>
</dbReference>
<dbReference type="Pfam" id="PF01625">
    <property type="entry name" value="PMSR"/>
    <property type="match status" value="1"/>
</dbReference>
<evidence type="ECO:0000313" key="9">
    <source>
        <dbReference type="EMBL" id="SCV04652.1"/>
    </source>
</evidence>
<gene>
    <name evidence="9" type="ORF">LAME_0H20142G</name>
</gene>
<accession>A0A1G4KJJ0</accession>
<evidence type="ECO:0000256" key="2">
    <source>
        <dbReference type="ARBA" id="ARBA00012502"/>
    </source>
</evidence>
<dbReference type="PANTHER" id="PTHR42799:SF2">
    <property type="entry name" value="MITOCHONDRIAL PEPTIDE METHIONINE SULFOXIDE REDUCTASE"/>
    <property type="match status" value="1"/>
</dbReference>
<evidence type="ECO:0000256" key="7">
    <source>
        <dbReference type="ARBA" id="ARBA00048782"/>
    </source>
</evidence>
<organism evidence="9 10">
    <name type="scientific">Lachancea meyersii CBS 8951</name>
    <dbReference type="NCBI Taxonomy" id="1266667"/>
    <lineage>
        <taxon>Eukaryota</taxon>
        <taxon>Fungi</taxon>
        <taxon>Dikarya</taxon>
        <taxon>Ascomycota</taxon>
        <taxon>Saccharomycotina</taxon>
        <taxon>Saccharomycetes</taxon>
        <taxon>Saccharomycetales</taxon>
        <taxon>Saccharomycetaceae</taxon>
        <taxon>Lachancea</taxon>
    </lineage>
</organism>
<keyword evidence="3" id="KW-0560">Oxidoreductase</keyword>
<evidence type="ECO:0000256" key="1">
    <source>
        <dbReference type="ARBA" id="ARBA00005591"/>
    </source>
</evidence>
<dbReference type="SUPFAM" id="SSF55068">
    <property type="entry name" value="Peptide methionine sulfoxide reductase"/>
    <property type="match status" value="1"/>
</dbReference>
<evidence type="ECO:0000256" key="6">
    <source>
        <dbReference type="ARBA" id="ARBA00047806"/>
    </source>
</evidence>
<dbReference type="GO" id="GO:0005737">
    <property type="term" value="C:cytoplasm"/>
    <property type="evidence" value="ECO:0007669"/>
    <property type="project" value="TreeGrafter"/>
</dbReference>
<comment type="catalytic activity">
    <reaction evidence="6">
        <text>L-methionyl-[protein] + [thioredoxin]-disulfide + H2O = L-methionyl-(S)-S-oxide-[protein] + [thioredoxin]-dithiol</text>
        <dbReference type="Rhea" id="RHEA:14217"/>
        <dbReference type="Rhea" id="RHEA-COMP:10698"/>
        <dbReference type="Rhea" id="RHEA-COMP:10700"/>
        <dbReference type="Rhea" id="RHEA-COMP:12313"/>
        <dbReference type="Rhea" id="RHEA-COMP:12315"/>
        <dbReference type="ChEBI" id="CHEBI:15377"/>
        <dbReference type="ChEBI" id="CHEBI:16044"/>
        <dbReference type="ChEBI" id="CHEBI:29950"/>
        <dbReference type="ChEBI" id="CHEBI:44120"/>
        <dbReference type="ChEBI" id="CHEBI:50058"/>
        <dbReference type="EC" id="1.8.4.11"/>
    </reaction>
</comment>
<dbReference type="Gene3D" id="3.30.1060.10">
    <property type="entry name" value="Peptide methionine sulphoxide reductase MsrA"/>
    <property type="match status" value="1"/>
</dbReference>
<feature type="domain" description="Peptide methionine sulphoxide reductase MsrA" evidence="8">
    <location>
        <begin position="20"/>
        <end position="175"/>
    </location>
</feature>
<evidence type="ECO:0000256" key="3">
    <source>
        <dbReference type="ARBA" id="ARBA00023002"/>
    </source>
</evidence>